<keyword evidence="1" id="KW-0479">Metal-binding</keyword>
<keyword evidence="2" id="KW-0378">Hydrolase</keyword>
<dbReference type="GO" id="GO:0009245">
    <property type="term" value="P:lipid A biosynthetic process"/>
    <property type="evidence" value="ECO:0007669"/>
    <property type="project" value="TreeGrafter"/>
</dbReference>
<protein>
    <submittedName>
        <fullName evidence="4">Metallophosphoesterase</fullName>
    </submittedName>
</protein>
<dbReference type="Gene3D" id="3.60.21.10">
    <property type="match status" value="1"/>
</dbReference>
<reference evidence="4" key="1">
    <citation type="submission" date="2020-07" db="EMBL/GenBank/DDBJ databases">
        <title>Huge and variable diversity of episymbiotic CPR bacteria and DPANN archaea in groundwater ecosystems.</title>
        <authorList>
            <person name="He C.Y."/>
            <person name="Keren R."/>
            <person name="Whittaker M."/>
            <person name="Farag I.F."/>
            <person name="Doudna J."/>
            <person name="Cate J.H.D."/>
            <person name="Banfield J.F."/>
        </authorList>
    </citation>
    <scope>NUCLEOTIDE SEQUENCE</scope>
    <source>
        <strain evidence="4">NC_groundwater_928_Pr1_S-0.2um_72_17</strain>
    </source>
</reference>
<dbReference type="EMBL" id="JACQAY010000070">
    <property type="protein sequence ID" value="MBI3539112.1"/>
    <property type="molecule type" value="Genomic_DNA"/>
</dbReference>
<evidence type="ECO:0000259" key="3">
    <source>
        <dbReference type="Pfam" id="PF00149"/>
    </source>
</evidence>
<organism evidence="4 5">
    <name type="scientific">Eiseniibacteriota bacterium</name>
    <dbReference type="NCBI Taxonomy" id="2212470"/>
    <lineage>
        <taxon>Bacteria</taxon>
        <taxon>Candidatus Eiseniibacteriota</taxon>
    </lineage>
</organism>
<dbReference type="Pfam" id="PF00149">
    <property type="entry name" value="Metallophos"/>
    <property type="match status" value="1"/>
</dbReference>
<dbReference type="GO" id="GO:0016020">
    <property type="term" value="C:membrane"/>
    <property type="evidence" value="ECO:0007669"/>
    <property type="project" value="GOC"/>
</dbReference>
<dbReference type="PANTHER" id="PTHR31302">
    <property type="entry name" value="TRANSMEMBRANE PROTEIN WITH METALLOPHOSPHOESTERASE DOMAIN-RELATED"/>
    <property type="match status" value="1"/>
</dbReference>
<comment type="caution">
    <text evidence="4">The sequence shown here is derived from an EMBL/GenBank/DDBJ whole genome shotgun (WGS) entry which is preliminary data.</text>
</comment>
<dbReference type="AlphaFoldDB" id="A0A9D6L3I4"/>
<dbReference type="PANTHER" id="PTHR31302:SF31">
    <property type="entry name" value="PHOSPHODIESTERASE YAEI"/>
    <property type="match status" value="1"/>
</dbReference>
<dbReference type="GO" id="GO:0008758">
    <property type="term" value="F:UDP-2,3-diacylglucosamine hydrolase activity"/>
    <property type="evidence" value="ECO:0007669"/>
    <property type="project" value="TreeGrafter"/>
</dbReference>
<name>A0A9D6L3I4_UNCEI</name>
<evidence type="ECO:0000313" key="5">
    <source>
        <dbReference type="Proteomes" id="UP000807850"/>
    </source>
</evidence>
<feature type="domain" description="Calcineurin-like phosphoesterase" evidence="3">
    <location>
        <begin position="44"/>
        <end position="198"/>
    </location>
</feature>
<sequence length="260" mass="28144">MRLRARTLLLAAAAILAVDALLLEPNWIEVTRATVAAPIARPLTIAHLTDLHTRGVGFRERRMLAILARERPDLIVITGDITQERGSLEDALPVLAGLRAPLGVWAVRGNWEIWRPSPHERAALAAAGVRLLVNEAAPLGDSLWLAGFDDPYVGRPDVDRTLGAVPRGAWTIALFHAPALLDRIAGRVPLALAGHTHGGQVQLPFVPTFWLPGGCDGYLKGWFTRGGTRMYVSRGVGMSGPPVRFLCRPEVAIITLTPAR</sequence>
<accession>A0A9D6L3I4</accession>
<evidence type="ECO:0000313" key="4">
    <source>
        <dbReference type="EMBL" id="MBI3539112.1"/>
    </source>
</evidence>
<gene>
    <name evidence="4" type="ORF">HY076_02430</name>
</gene>
<evidence type="ECO:0000256" key="2">
    <source>
        <dbReference type="ARBA" id="ARBA00022801"/>
    </source>
</evidence>
<dbReference type="SUPFAM" id="SSF56300">
    <property type="entry name" value="Metallo-dependent phosphatases"/>
    <property type="match status" value="1"/>
</dbReference>
<dbReference type="InterPro" id="IPR004843">
    <property type="entry name" value="Calcineurin-like_PHP"/>
</dbReference>
<dbReference type="CDD" id="cd07385">
    <property type="entry name" value="MPP_YkuE_C"/>
    <property type="match status" value="1"/>
</dbReference>
<proteinExistence type="predicted"/>
<dbReference type="InterPro" id="IPR051158">
    <property type="entry name" value="Metallophosphoesterase_sf"/>
</dbReference>
<evidence type="ECO:0000256" key="1">
    <source>
        <dbReference type="ARBA" id="ARBA00022723"/>
    </source>
</evidence>
<dbReference type="Proteomes" id="UP000807850">
    <property type="component" value="Unassembled WGS sequence"/>
</dbReference>
<dbReference type="InterPro" id="IPR029052">
    <property type="entry name" value="Metallo-depent_PP-like"/>
</dbReference>
<dbReference type="GO" id="GO:0046872">
    <property type="term" value="F:metal ion binding"/>
    <property type="evidence" value="ECO:0007669"/>
    <property type="project" value="UniProtKB-KW"/>
</dbReference>